<accession>A0A8H6SDS3</accession>
<dbReference type="EMBL" id="JACAZF010000008">
    <property type="protein sequence ID" value="KAF7297098.1"/>
    <property type="molecule type" value="Genomic_DNA"/>
</dbReference>
<dbReference type="GeneID" id="59348561"/>
<evidence type="ECO:0000313" key="1">
    <source>
        <dbReference type="EMBL" id="KAF7297098.1"/>
    </source>
</evidence>
<evidence type="ECO:0000313" key="2">
    <source>
        <dbReference type="Proteomes" id="UP000636479"/>
    </source>
</evidence>
<dbReference type="OrthoDB" id="2908272at2759"/>
<organism evidence="1 2">
    <name type="scientific">Mycena indigotica</name>
    <dbReference type="NCBI Taxonomy" id="2126181"/>
    <lineage>
        <taxon>Eukaryota</taxon>
        <taxon>Fungi</taxon>
        <taxon>Dikarya</taxon>
        <taxon>Basidiomycota</taxon>
        <taxon>Agaricomycotina</taxon>
        <taxon>Agaricomycetes</taxon>
        <taxon>Agaricomycetidae</taxon>
        <taxon>Agaricales</taxon>
        <taxon>Marasmiineae</taxon>
        <taxon>Mycenaceae</taxon>
        <taxon>Mycena</taxon>
    </lineage>
</organism>
<dbReference type="Proteomes" id="UP000636479">
    <property type="component" value="Unassembled WGS sequence"/>
</dbReference>
<comment type="caution">
    <text evidence="1">The sequence shown here is derived from an EMBL/GenBank/DDBJ whole genome shotgun (WGS) entry which is preliminary data.</text>
</comment>
<gene>
    <name evidence="1" type="ORF">MIND_00942700</name>
</gene>
<keyword evidence="2" id="KW-1185">Reference proteome</keyword>
<reference evidence="1" key="1">
    <citation type="submission" date="2020-05" db="EMBL/GenBank/DDBJ databases">
        <title>Mycena genomes resolve the evolution of fungal bioluminescence.</title>
        <authorList>
            <person name="Tsai I.J."/>
        </authorList>
    </citation>
    <scope>NUCLEOTIDE SEQUENCE</scope>
    <source>
        <strain evidence="1">171206Taipei</strain>
    </source>
</reference>
<dbReference type="AlphaFoldDB" id="A0A8H6SDS3"/>
<name>A0A8H6SDS3_9AGAR</name>
<proteinExistence type="predicted"/>
<dbReference type="RefSeq" id="XP_037217457.1">
    <property type="nucleotide sequence ID" value="XM_037366045.1"/>
</dbReference>
<sequence>MHIKMNPIHLPDEIISQILIPALEIPDKTFADTSVESPFAKYRTSSSIYLSVCKAWYRVGTPNLYQTVILRSRAQAAALEWTLKRVNGLFGRYIRKLRLEGAYGTAIRTILQAAPNISDLFVAVNLWPGDDSTGLCLVLADLNPRRVILFDTPNHGPRTNDGEVLRQKLKHCIRMWQNLTVFEFPDACASQWSLMIDFSPPLSLSSNIRTIVIPFTPIFLHGQVAEHLGVMAQSPTLQRIFMRPPREWDNRLIISFEAITQSPVLARLVELPSQRMASTTLFDTVTLRFSTSGVPDHIWNRVLFYALSLDPNKPQPLERKPYLGLVTVCKRFERLAQPHLHSTMVLRGSFAMMDFLRRLERDPCIRPALRALYFELPDTAWTVSLDQLFEAQPSTCSLNLLSLIGLEPFSLSARLFNSFAQHSGHSLARIEGLLLTRDHGKESPAVWGSFKALSVIRLDNRVFWQATSQEIPFDALANLRRLELGCHHPGTESLIRVFAGMNLPALRRAAFTFVASNNQISSVQSTDKLYIAIKRFLGRHGPGKLEWLSVPSSFLEQDAVAPVKWLKVFELCDKMAHVEISCWGDVSRPNIFKSTTKTNLALEKVSFRLGADGHRQWRTMERQWTEFLEACDLSLFPNLREIWLPCVKWPTNEHEIAKSMWVDTAELLLDAGIRLLDQDGLGWRKRLNGVLG</sequence>
<protein>
    <submittedName>
        <fullName evidence="1">F-box domain-containing protein</fullName>
    </submittedName>
</protein>